<dbReference type="Pfam" id="PF17182">
    <property type="entry name" value="OSK"/>
    <property type="match status" value="1"/>
</dbReference>
<keyword evidence="3" id="KW-1185">Reference proteome</keyword>
<evidence type="ECO:0000313" key="3">
    <source>
        <dbReference type="Proteomes" id="UP001431783"/>
    </source>
</evidence>
<evidence type="ECO:0000313" key="2">
    <source>
        <dbReference type="EMBL" id="KAK9890408.1"/>
    </source>
</evidence>
<name>A0AAW1V5T1_9CUCU</name>
<dbReference type="AlphaFoldDB" id="A0AAW1V5T1"/>
<dbReference type="EMBL" id="JARQZJ010000125">
    <property type="protein sequence ID" value="KAK9890408.1"/>
    <property type="molecule type" value="Genomic_DNA"/>
</dbReference>
<protein>
    <recommendedName>
        <fullName evidence="1">HTH OST-type domain-containing protein</fullName>
    </recommendedName>
</protein>
<dbReference type="InterPro" id="IPR033447">
    <property type="entry name" value="OSK"/>
</dbReference>
<dbReference type="Pfam" id="PF12872">
    <property type="entry name" value="OST-HTH"/>
    <property type="match status" value="1"/>
</dbReference>
<dbReference type="SUPFAM" id="SSF52266">
    <property type="entry name" value="SGNH hydrolase"/>
    <property type="match status" value="1"/>
</dbReference>
<accession>A0AAW1V5T1</accession>
<feature type="domain" description="HTH OST-type" evidence="1">
    <location>
        <begin position="6"/>
        <end position="80"/>
    </location>
</feature>
<dbReference type="Gene3D" id="3.40.50.1110">
    <property type="entry name" value="SGNH hydrolase"/>
    <property type="match status" value="1"/>
</dbReference>
<dbReference type="InterPro" id="IPR041966">
    <property type="entry name" value="LOTUS-like"/>
</dbReference>
<dbReference type="InterPro" id="IPR025605">
    <property type="entry name" value="OST-HTH/LOTUS_dom"/>
</dbReference>
<organism evidence="2 3">
    <name type="scientific">Henosepilachna vigintioctopunctata</name>
    <dbReference type="NCBI Taxonomy" id="420089"/>
    <lineage>
        <taxon>Eukaryota</taxon>
        <taxon>Metazoa</taxon>
        <taxon>Ecdysozoa</taxon>
        <taxon>Arthropoda</taxon>
        <taxon>Hexapoda</taxon>
        <taxon>Insecta</taxon>
        <taxon>Pterygota</taxon>
        <taxon>Neoptera</taxon>
        <taxon>Endopterygota</taxon>
        <taxon>Coleoptera</taxon>
        <taxon>Polyphaga</taxon>
        <taxon>Cucujiformia</taxon>
        <taxon>Coccinelloidea</taxon>
        <taxon>Coccinellidae</taxon>
        <taxon>Epilachninae</taxon>
        <taxon>Epilachnini</taxon>
        <taxon>Henosepilachna</taxon>
    </lineage>
</organism>
<comment type="caution">
    <text evidence="2">The sequence shown here is derived from an EMBL/GenBank/DDBJ whole genome shotgun (WGS) entry which is preliminary data.</text>
</comment>
<dbReference type="PROSITE" id="PS51644">
    <property type="entry name" value="HTH_OST"/>
    <property type="match status" value="1"/>
</dbReference>
<dbReference type="Proteomes" id="UP001431783">
    <property type="component" value="Unassembled WGS sequence"/>
</dbReference>
<dbReference type="Gene3D" id="3.30.420.610">
    <property type="entry name" value="LOTUS domain-like"/>
    <property type="match status" value="1"/>
</dbReference>
<gene>
    <name evidence="2" type="ORF">WA026_010498</name>
</gene>
<evidence type="ECO:0000259" key="1">
    <source>
        <dbReference type="PROSITE" id="PS51644"/>
    </source>
</evidence>
<reference evidence="2 3" key="1">
    <citation type="submission" date="2023-03" db="EMBL/GenBank/DDBJ databases">
        <title>Genome insight into feeding habits of ladybird beetles.</title>
        <authorList>
            <person name="Li H.-S."/>
            <person name="Huang Y.-H."/>
            <person name="Pang H."/>
        </authorList>
    </citation>
    <scope>NUCLEOTIDE SEQUENCE [LARGE SCALE GENOMIC DNA]</scope>
    <source>
        <strain evidence="2">SYSU_2023b</strain>
        <tissue evidence="2">Whole body</tissue>
    </source>
</reference>
<dbReference type="InterPro" id="IPR036514">
    <property type="entry name" value="SGNH_hydro_sf"/>
</dbReference>
<proteinExistence type="predicted"/>
<sequence>MYAASKEKEIAAIITSCVVSYGQHGVPLDEIEEEFEALCGYPIPYKNFGFQNVRNFLSSLPHIYIIKDKFNNDVVIEQSPKLYHIKNLMSKQRDQTTKKRYNLMVENKIDFCYKEKRRMNSYTPYLPKGCSIHSSFNSKNMIDSRRFEEFQKLEEMLPVLYKHQAIGDDFFVDLADKKLGCYVVNIEKTNMPGKCGLCEVGMTISDLTEKIENAERLAPRVVVMVGMNDLLKGRNANSMIIDLRKMVTELRKRNTRVTLVTLIPSPNLKRNPHINLRMEIFNKAILEYGTDLTFQCNIIDMNKIFQHEVDNFKKDFDRLTRIGKNDPYKVFSDYGRKIFLNALKTCLKEQIEHGH</sequence>